<dbReference type="Pfam" id="PF09872">
    <property type="entry name" value="DUF2099"/>
    <property type="match status" value="1"/>
</dbReference>
<evidence type="ECO:0000313" key="1">
    <source>
        <dbReference type="EMBL" id="AET63678.1"/>
    </source>
</evidence>
<reference evidence="1 2" key="1">
    <citation type="journal article" date="2012" name="PLoS ONE">
        <title>The genome characteristics and predicted function of methyl-group oxidation pathway in the obligate aceticlastic methanogens, Methanosaeta spp.</title>
        <authorList>
            <person name="Zhu J."/>
            <person name="Zheng H."/>
            <person name="Ai G."/>
            <person name="Zhang G."/>
            <person name="Liu D."/>
            <person name="Liu X."/>
            <person name="Dong X."/>
        </authorList>
    </citation>
    <scope>NUCLEOTIDE SEQUENCE [LARGE SCALE GENOMIC DNA]</scope>
    <source>
        <strain evidence="1 2">6Ac</strain>
    </source>
</reference>
<dbReference type="RefSeq" id="WP_014585863.1">
    <property type="nucleotide sequence ID" value="NC_017527.1"/>
</dbReference>
<proteinExistence type="predicted"/>
<protein>
    <submittedName>
        <fullName evidence="1">Putative methanogenesis marker protein 8</fullName>
    </submittedName>
</protein>
<gene>
    <name evidence="1" type="ordered locus">Mhar_0291</name>
</gene>
<evidence type="ECO:0000313" key="2">
    <source>
        <dbReference type="Proteomes" id="UP000005877"/>
    </source>
</evidence>
<dbReference type="PATRIC" id="fig|1110509.7.peg.332"/>
<dbReference type="OrthoDB" id="358516at2157"/>
<dbReference type="EMBL" id="CP003117">
    <property type="protein sequence ID" value="AET63678.1"/>
    <property type="molecule type" value="Genomic_DNA"/>
</dbReference>
<dbReference type="Proteomes" id="UP000005877">
    <property type="component" value="Chromosome"/>
</dbReference>
<dbReference type="GeneID" id="12509460"/>
<name>G7WLT5_METH6</name>
<dbReference type="STRING" id="1110509.Mhar_0291"/>
<organism evidence="1 2">
    <name type="scientific">Methanothrix harundinacea (strain 6Ac)</name>
    <name type="common">Methanosaeta harundinacea</name>
    <dbReference type="NCBI Taxonomy" id="1110509"/>
    <lineage>
        <taxon>Archaea</taxon>
        <taxon>Methanobacteriati</taxon>
        <taxon>Methanobacteriota</taxon>
        <taxon>Stenosarchaea group</taxon>
        <taxon>Methanomicrobia</taxon>
        <taxon>Methanotrichales</taxon>
        <taxon>Methanotrichaceae</taxon>
        <taxon>Methanothrix</taxon>
    </lineage>
</organism>
<accession>G7WLT5</accession>
<sequence length="298" mass="32094">MAEHMLEMAGALVRVRDGEIEVLTDPKVRWCPLRSGLYGHGVESRKTVESVLRGHMVELGMYGPHRVLELSDRPVSFGASEMIADAMRSGLVDAAVVVCEGAGTVVAARPEVVAALGAHMTGLIRTEPIEEIQAGLRERGCILLDDRGSIDQVEGYRRALAAGYQRIVVTITGKRAFEAGEIRKLSSASACGQAGEGPVIFAVHNLDVAEDQAEVLAETCDVVWGCASREVREVVGKRAKLQIGISIPVYALTDSGKRLVLNRALAFDESLVMHRATLPYGPEEKLPVYQGLRGPNKG</sequence>
<dbReference type="HOGENOM" id="CLU_982163_0_0_2"/>
<dbReference type="AlphaFoldDB" id="G7WLT5"/>
<keyword evidence="2" id="KW-1185">Reference proteome</keyword>
<dbReference type="InterPro" id="IPR009181">
    <property type="entry name" value="Methan_mark_8"/>
</dbReference>
<dbReference type="KEGG" id="mhi:Mhar_0291"/>